<gene>
    <name evidence="4" type="ORF">GII30_14925</name>
</gene>
<name>A0A857KPP4_9ACTN</name>
<accession>A0A857KPP4</accession>
<evidence type="ECO:0000256" key="2">
    <source>
        <dbReference type="ARBA" id="ARBA00022722"/>
    </source>
</evidence>
<dbReference type="InterPro" id="IPR014883">
    <property type="entry name" value="VRR_NUC"/>
</dbReference>
<evidence type="ECO:0000313" key="4">
    <source>
        <dbReference type="EMBL" id="QHN40268.1"/>
    </source>
</evidence>
<dbReference type="AlphaFoldDB" id="A0A857KPP4"/>
<dbReference type="GO" id="GO:0016788">
    <property type="term" value="F:hydrolase activity, acting on ester bonds"/>
    <property type="evidence" value="ECO:0007669"/>
    <property type="project" value="InterPro"/>
</dbReference>
<reference evidence="4" key="1">
    <citation type="journal article" date="2021" name="Nat. Microbiol.">
        <title>Cocultivation of an ultrasmall environmental parasitic bacterium with lytic ability against bacteria associated with wastewater foams.</title>
        <authorList>
            <person name="Batinovic S."/>
            <person name="Rose J.J.A."/>
            <person name="Ratcliffe J."/>
            <person name="Seviour R.J."/>
            <person name="Petrovski S."/>
        </authorList>
    </citation>
    <scope>NUCLEOTIDE SEQUENCE</scope>
    <source>
        <strain evidence="4">CON44</strain>
    </source>
</reference>
<keyword evidence="3" id="KW-0378">Hydrolase</keyword>
<dbReference type="GO" id="GO:0003676">
    <property type="term" value="F:nucleic acid binding"/>
    <property type="evidence" value="ECO:0007669"/>
    <property type="project" value="InterPro"/>
</dbReference>
<sequence>MSTRPTAPRESAVERHLVQRCAEIGVLCLKFTSPGHVGVPDRVLMGHDANGDSVTLFVEVKRPGEVPRPNQVATIQKMRDHGQHAVVADSKSQVDVLLDDYFTRPAVPITERDPHDAPLPGRAGHIVTSLY</sequence>
<evidence type="ECO:0000256" key="3">
    <source>
        <dbReference type="ARBA" id="ARBA00022801"/>
    </source>
</evidence>
<dbReference type="RefSeq" id="WP_005182254.1">
    <property type="nucleotide sequence ID" value="NZ_CP045804.1"/>
</dbReference>
<protein>
    <submittedName>
        <fullName evidence="4">VRR-NUC domain-containing protein</fullName>
    </submittedName>
</protein>
<proteinExistence type="predicted"/>
<dbReference type="GO" id="GO:0004518">
    <property type="term" value="F:nuclease activity"/>
    <property type="evidence" value="ECO:0007669"/>
    <property type="project" value="UniProtKB-KW"/>
</dbReference>
<dbReference type="Pfam" id="PF08774">
    <property type="entry name" value="VRR_NUC"/>
    <property type="match status" value="1"/>
</dbReference>
<evidence type="ECO:0000256" key="1">
    <source>
        <dbReference type="ARBA" id="ARBA00001946"/>
    </source>
</evidence>
<keyword evidence="2" id="KW-0540">Nuclease</keyword>
<comment type="cofactor">
    <cofactor evidence="1">
        <name>Mg(2+)</name>
        <dbReference type="ChEBI" id="CHEBI:18420"/>
    </cofactor>
</comment>
<dbReference type="SMART" id="SM00990">
    <property type="entry name" value="VRR_NUC"/>
    <property type="match status" value="1"/>
</dbReference>
<organism evidence="4">
    <name type="scientific">Gordonia amarae</name>
    <dbReference type="NCBI Taxonomy" id="36821"/>
    <lineage>
        <taxon>Bacteria</taxon>
        <taxon>Bacillati</taxon>
        <taxon>Actinomycetota</taxon>
        <taxon>Actinomycetes</taxon>
        <taxon>Mycobacteriales</taxon>
        <taxon>Gordoniaceae</taxon>
        <taxon>Gordonia</taxon>
    </lineage>
</organism>
<dbReference type="Gene3D" id="3.40.1350.10">
    <property type="match status" value="1"/>
</dbReference>
<dbReference type="EMBL" id="CP045810">
    <property type="protein sequence ID" value="QHN40268.1"/>
    <property type="molecule type" value="Genomic_DNA"/>
</dbReference>
<dbReference type="InterPro" id="IPR011856">
    <property type="entry name" value="tRNA_endonuc-like_dom_sf"/>
</dbReference>